<evidence type="ECO:0000313" key="2">
    <source>
        <dbReference type="Proteomes" id="UP001173802"/>
    </source>
</evidence>
<accession>A0ACC6FWY0</accession>
<protein>
    <submittedName>
        <fullName evidence="1">DUF1353 domain-containing protein</fullName>
    </submittedName>
</protein>
<gene>
    <name evidence="1" type="ORF">NYG90_10030</name>
</gene>
<reference evidence="1 2" key="1">
    <citation type="journal article" date="2023" name="Microorganisms">
        <title>Isolation and Genomic Characteristics of Cat-Borne Campylobacter felis sp. nov. and Sheep-Borne Campylobacter ovis sp. nov.</title>
        <authorList>
            <person name="Wang H."/>
            <person name="Li Y."/>
            <person name="Gu Y."/>
            <person name="Zhou G."/>
            <person name="Chen X."/>
            <person name="Zhang X."/>
            <person name="Shao Z."/>
            <person name="Zhang J."/>
            <person name="Zhang M."/>
        </authorList>
    </citation>
    <scope>NUCLEOTIDE SEQUENCE [LARGE SCALE GENOMIC DNA]</scope>
    <source>
        <strain evidence="1 2">XJK30-2</strain>
    </source>
</reference>
<sequence>MDNLQRFTEPIEVRFSNDGKSLTLLQGFYYYRKGSSADDQSAIKVPRGFHTDGFSNFGADFVLPRFGKGLKCAVLHDYLCVEFHAGRVSRAFADKVFLEAMIETRAFSRVKAYMIYASVRGYAIYKGYK</sequence>
<dbReference type="Proteomes" id="UP001173802">
    <property type="component" value="Unassembled WGS sequence"/>
</dbReference>
<comment type="caution">
    <text evidence="1">The sequence shown here is derived from an EMBL/GenBank/DDBJ whole genome shotgun (WGS) entry which is preliminary data.</text>
</comment>
<keyword evidence="2" id="KW-1185">Reference proteome</keyword>
<evidence type="ECO:0000313" key="1">
    <source>
        <dbReference type="EMBL" id="MDL0082996.1"/>
    </source>
</evidence>
<name>A0ACC6FWY0_9HELI</name>
<organism evidence="1 2">
    <name type="scientific">Helicobacter zhangjianzhongii</name>
    <dbReference type="NCBI Taxonomy" id="2974574"/>
    <lineage>
        <taxon>Bacteria</taxon>
        <taxon>Pseudomonadati</taxon>
        <taxon>Campylobacterota</taxon>
        <taxon>Epsilonproteobacteria</taxon>
        <taxon>Campylobacterales</taxon>
        <taxon>Helicobacteraceae</taxon>
        <taxon>Helicobacter</taxon>
    </lineage>
</organism>
<dbReference type="EMBL" id="JANURN010000013">
    <property type="protein sequence ID" value="MDL0082996.1"/>
    <property type="molecule type" value="Genomic_DNA"/>
</dbReference>
<proteinExistence type="predicted"/>